<accession>A0A6L5G7L7</accession>
<proteinExistence type="inferred from homology"/>
<evidence type="ECO:0000256" key="2">
    <source>
        <dbReference type="ARBA" id="ARBA00023015"/>
    </source>
</evidence>
<name>A0A6L5G7L7_9ACTN</name>
<reference evidence="6 7" key="1">
    <citation type="submission" date="2019-10" db="EMBL/GenBank/DDBJ databases">
        <title>Glycomyces albidus sp. nov., a novel actinomycete isolated from rhizosphere soil of wheat (Triticum aestivum L.).</title>
        <authorList>
            <person name="Qian L."/>
        </authorList>
    </citation>
    <scope>NUCLEOTIDE SEQUENCE [LARGE SCALE GENOMIC DNA]</scope>
    <source>
        <strain evidence="6 7">NEAU-7082</strain>
    </source>
</reference>
<evidence type="ECO:0000256" key="1">
    <source>
        <dbReference type="ARBA" id="ARBA00009437"/>
    </source>
</evidence>
<sequence>MRRSAWVGGCERCRAAMVAACERAGFTPRIAYESDDMVVIQSLVAAGMAAAALPGLALRAHRHPGVHATELEGSARRIHAVTYGDPPDPPGVAALLEILREVAAAPA</sequence>
<evidence type="ECO:0000256" key="3">
    <source>
        <dbReference type="ARBA" id="ARBA00023125"/>
    </source>
</evidence>
<dbReference type="InterPro" id="IPR005119">
    <property type="entry name" value="LysR_subst-bd"/>
</dbReference>
<dbReference type="GO" id="GO:0032993">
    <property type="term" value="C:protein-DNA complex"/>
    <property type="evidence" value="ECO:0007669"/>
    <property type="project" value="TreeGrafter"/>
</dbReference>
<dbReference type="Proteomes" id="UP000477750">
    <property type="component" value="Unassembled WGS sequence"/>
</dbReference>
<dbReference type="PANTHER" id="PTHR30346:SF29">
    <property type="entry name" value="LYSR SUBSTRATE-BINDING"/>
    <property type="match status" value="1"/>
</dbReference>
<keyword evidence="7" id="KW-1185">Reference proteome</keyword>
<dbReference type="Gene3D" id="3.40.190.10">
    <property type="entry name" value="Periplasmic binding protein-like II"/>
    <property type="match status" value="1"/>
</dbReference>
<dbReference type="EMBL" id="WIAO01000007">
    <property type="protein sequence ID" value="MQM25611.1"/>
    <property type="molecule type" value="Genomic_DNA"/>
</dbReference>
<keyword evidence="3" id="KW-0238">DNA-binding</keyword>
<dbReference type="Pfam" id="PF03466">
    <property type="entry name" value="LysR_substrate"/>
    <property type="match status" value="1"/>
</dbReference>
<keyword evidence="2" id="KW-0805">Transcription regulation</keyword>
<dbReference type="SUPFAM" id="SSF53850">
    <property type="entry name" value="Periplasmic binding protein-like II"/>
    <property type="match status" value="1"/>
</dbReference>
<dbReference type="PANTHER" id="PTHR30346">
    <property type="entry name" value="TRANSCRIPTIONAL DUAL REGULATOR HCAR-RELATED"/>
    <property type="match status" value="1"/>
</dbReference>
<protein>
    <recommendedName>
        <fullName evidence="5">LysR substrate-binding domain-containing protein</fullName>
    </recommendedName>
</protein>
<dbReference type="GO" id="GO:0003677">
    <property type="term" value="F:DNA binding"/>
    <property type="evidence" value="ECO:0007669"/>
    <property type="project" value="UniProtKB-KW"/>
</dbReference>
<dbReference type="AlphaFoldDB" id="A0A6L5G7L7"/>
<evidence type="ECO:0000259" key="5">
    <source>
        <dbReference type="Pfam" id="PF03466"/>
    </source>
</evidence>
<keyword evidence="4" id="KW-0804">Transcription</keyword>
<gene>
    <name evidence="6" type="ORF">GFD30_08515</name>
</gene>
<comment type="caution">
    <text evidence="6">The sequence shown here is derived from an EMBL/GenBank/DDBJ whole genome shotgun (WGS) entry which is preliminary data.</text>
</comment>
<feature type="domain" description="LysR substrate-binding" evidence="5">
    <location>
        <begin position="9"/>
        <end position="103"/>
    </location>
</feature>
<evidence type="ECO:0000256" key="4">
    <source>
        <dbReference type="ARBA" id="ARBA00023163"/>
    </source>
</evidence>
<evidence type="ECO:0000313" key="6">
    <source>
        <dbReference type="EMBL" id="MQM25611.1"/>
    </source>
</evidence>
<evidence type="ECO:0000313" key="7">
    <source>
        <dbReference type="Proteomes" id="UP000477750"/>
    </source>
</evidence>
<comment type="similarity">
    <text evidence="1">Belongs to the LysR transcriptional regulatory family.</text>
</comment>
<organism evidence="6 7">
    <name type="scientific">Glycomyces albidus</name>
    <dbReference type="NCBI Taxonomy" id="2656774"/>
    <lineage>
        <taxon>Bacteria</taxon>
        <taxon>Bacillati</taxon>
        <taxon>Actinomycetota</taxon>
        <taxon>Actinomycetes</taxon>
        <taxon>Glycomycetales</taxon>
        <taxon>Glycomycetaceae</taxon>
        <taxon>Glycomyces</taxon>
    </lineage>
</organism>
<dbReference type="GO" id="GO:0003700">
    <property type="term" value="F:DNA-binding transcription factor activity"/>
    <property type="evidence" value="ECO:0007669"/>
    <property type="project" value="TreeGrafter"/>
</dbReference>